<sequence>METFHCTVIIRKKAQEECNIFHAISKKDQKRVWSWIIQIKKATDMAHHFKLVKKKNDIMDQGPINLSKKKHRMMAMTMLMKKKDISNVSRPFEIAKKWCDVLCEEFWRQKKMELAGGLSISSPKKERGKGNKPKGQVKKYNFVCLPLYQAIKKIFPELEVNLEAVKKNLEIWKKLAAESKKPDQDEEDEETVIKKTEQPKDDDDDEKKKK</sequence>
<feature type="compositionally biased region" description="Acidic residues" evidence="3">
    <location>
        <begin position="200"/>
        <end position="210"/>
    </location>
</feature>
<dbReference type="RefSeq" id="XP_068352851.1">
    <property type="nucleotide sequence ID" value="XM_068509310.1"/>
</dbReference>
<evidence type="ECO:0000313" key="5">
    <source>
        <dbReference type="EMBL" id="OHS99714.1"/>
    </source>
</evidence>
<dbReference type="AlphaFoldDB" id="A0A1J4JKV2"/>
<dbReference type="GO" id="GO:0046872">
    <property type="term" value="F:metal ion binding"/>
    <property type="evidence" value="ECO:0007669"/>
    <property type="project" value="UniProtKB-KW"/>
</dbReference>
<dbReference type="InterPro" id="IPR036971">
    <property type="entry name" value="PDEase_catalytic_dom_sf"/>
</dbReference>
<dbReference type="PROSITE" id="PS51845">
    <property type="entry name" value="PDEASE_I_2"/>
    <property type="match status" value="1"/>
</dbReference>
<dbReference type="InterPro" id="IPR002073">
    <property type="entry name" value="PDEase_catalytic_dom"/>
</dbReference>
<proteinExistence type="predicted"/>
<dbReference type="SUPFAM" id="SSF109604">
    <property type="entry name" value="HD-domain/PDEase-like"/>
    <property type="match status" value="1"/>
</dbReference>
<dbReference type="VEuPathDB" id="TrichDB:TRFO_33845"/>
<feature type="region of interest" description="Disordered" evidence="3">
    <location>
        <begin position="176"/>
        <end position="210"/>
    </location>
</feature>
<dbReference type="GO" id="GO:0007165">
    <property type="term" value="P:signal transduction"/>
    <property type="evidence" value="ECO:0007669"/>
    <property type="project" value="InterPro"/>
</dbReference>
<evidence type="ECO:0000259" key="4">
    <source>
        <dbReference type="PROSITE" id="PS51845"/>
    </source>
</evidence>
<evidence type="ECO:0000256" key="3">
    <source>
        <dbReference type="SAM" id="MobiDB-lite"/>
    </source>
</evidence>
<accession>A0A1J4JKV2</accession>
<name>A0A1J4JKV2_9EUKA</name>
<evidence type="ECO:0000256" key="1">
    <source>
        <dbReference type="ARBA" id="ARBA00022723"/>
    </source>
</evidence>
<reference evidence="5" key="1">
    <citation type="submission" date="2016-10" db="EMBL/GenBank/DDBJ databases">
        <authorList>
            <person name="Benchimol M."/>
            <person name="Almeida L.G."/>
            <person name="Vasconcelos A.T."/>
            <person name="Perreira-Neves A."/>
            <person name="Rosa I.A."/>
            <person name="Tasca T."/>
            <person name="Bogo M.R."/>
            <person name="de Souza W."/>
        </authorList>
    </citation>
    <scope>NUCLEOTIDE SEQUENCE [LARGE SCALE GENOMIC DNA]</scope>
    <source>
        <strain evidence="5">K</strain>
    </source>
</reference>
<dbReference type="Gene3D" id="1.10.1300.10">
    <property type="entry name" value="3'5'-cyclic nucleotide phosphodiesterase, catalytic domain"/>
    <property type="match status" value="1"/>
</dbReference>
<dbReference type="Pfam" id="PF00233">
    <property type="entry name" value="PDEase_I"/>
    <property type="match status" value="1"/>
</dbReference>
<comment type="caution">
    <text evidence="5">The sequence shown here is derived from an EMBL/GenBank/DDBJ whole genome shotgun (WGS) entry which is preliminary data.</text>
</comment>
<keyword evidence="6" id="KW-1185">Reference proteome</keyword>
<dbReference type="GeneID" id="94844014"/>
<dbReference type="Proteomes" id="UP000179807">
    <property type="component" value="Unassembled WGS sequence"/>
</dbReference>
<dbReference type="OrthoDB" id="546632at2759"/>
<dbReference type="EMBL" id="MLAK01000992">
    <property type="protein sequence ID" value="OHS99714.1"/>
    <property type="molecule type" value="Genomic_DNA"/>
</dbReference>
<dbReference type="GO" id="GO:0004114">
    <property type="term" value="F:3',5'-cyclic-nucleotide phosphodiesterase activity"/>
    <property type="evidence" value="ECO:0007669"/>
    <property type="project" value="InterPro"/>
</dbReference>
<evidence type="ECO:0000256" key="2">
    <source>
        <dbReference type="ARBA" id="ARBA00022801"/>
    </source>
</evidence>
<dbReference type="PANTHER" id="PTHR11347">
    <property type="entry name" value="CYCLIC NUCLEOTIDE PHOSPHODIESTERASE"/>
    <property type="match status" value="1"/>
</dbReference>
<protein>
    <submittedName>
        <fullName evidence="5">Calcium/calmodulin-dependent 3,5-cyclic nucleotide phosphodiesterase</fullName>
    </submittedName>
</protein>
<feature type="domain" description="PDEase" evidence="4">
    <location>
        <begin position="1"/>
        <end position="179"/>
    </location>
</feature>
<keyword evidence="1" id="KW-0479">Metal-binding</keyword>
<evidence type="ECO:0000313" key="6">
    <source>
        <dbReference type="Proteomes" id="UP000179807"/>
    </source>
</evidence>
<gene>
    <name evidence="5" type="ORF">TRFO_33845</name>
</gene>
<keyword evidence="2" id="KW-0378">Hydrolase</keyword>
<organism evidence="5 6">
    <name type="scientific">Tritrichomonas foetus</name>
    <dbReference type="NCBI Taxonomy" id="1144522"/>
    <lineage>
        <taxon>Eukaryota</taxon>
        <taxon>Metamonada</taxon>
        <taxon>Parabasalia</taxon>
        <taxon>Tritrichomonadida</taxon>
        <taxon>Tritrichomonadidae</taxon>
        <taxon>Tritrichomonas</taxon>
    </lineage>
</organism>